<accession>A0A1R3GJS7</accession>
<comment type="caution">
    <text evidence="1">The sequence shown here is derived from an EMBL/GenBank/DDBJ whole genome shotgun (WGS) entry which is preliminary data.</text>
</comment>
<gene>
    <name evidence="1" type="ORF">COLO4_34716</name>
</gene>
<keyword evidence="2" id="KW-1185">Reference proteome</keyword>
<evidence type="ECO:0000313" key="2">
    <source>
        <dbReference type="Proteomes" id="UP000187203"/>
    </source>
</evidence>
<dbReference type="Proteomes" id="UP000187203">
    <property type="component" value="Unassembled WGS sequence"/>
</dbReference>
<evidence type="ECO:0000313" key="1">
    <source>
        <dbReference type="EMBL" id="OMO58332.1"/>
    </source>
</evidence>
<organism evidence="1 2">
    <name type="scientific">Corchorus olitorius</name>
    <dbReference type="NCBI Taxonomy" id="93759"/>
    <lineage>
        <taxon>Eukaryota</taxon>
        <taxon>Viridiplantae</taxon>
        <taxon>Streptophyta</taxon>
        <taxon>Embryophyta</taxon>
        <taxon>Tracheophyta</taxon>
        <taxon>Spermatophyta</taxon>
        <taxon>Magnoliopsida</taxon>
        <taxon>eudicotyledons</taxon>
        <taxon>Gunneridae</taxon>
        <taxon>Pentapetalae</taxon>
        <taxon>rosids</taxon>
        <taxon>malvids</taxon>
        <taxon>Malvales</taxon>
        <taxon>Malvaceae</taxon>
        <taxon>Grewioideae</taxon>
        <taxon>Apeibeae</taxon>
        <taxon>Corchorus</taxon>
    </lineage>
</organism>
<name>A0A1R3GJS7_9ROSI</name>
<protein>
    <submittedName>
        <fullName evidence="1">Uncharacterized protein</fullName>
    </submittedName>
</protein>
<proteinExistence type="predicted"/>
<dbReference type="AlphaFoldDB" id="A0A1R3GJS7"/>
<reference evidence="2" key="1">
    <citation type="submission" date="2013-09" db="EMBL/GenBank/DDBJ databases">
        <title>Corchorus olitorius genome sequencing.</title>
        <authorList>
            <person name="Alam M."/>
            <person name="Haque M.S."/>
            <person name="Islam M.S."/>
            <person name="Emdad E.M."/>
            <person name="Islam M.M."/>
            <person name="Ahmed B."/>
            <person name="Halim A."/>
            <person name="Hossen Q.M.M."/>
            <person name="Hossain M.Z."/>
            <person name="Ahmed R."/>
            <person name="Khan M.M."/>
            <person name="Islam R."/>
            <person name="Rashid M.M."/>
            <person name="Khan S.A."/>
            <person name="Rahman M.S."/>
            <person name="Alam M."/>
            <person name="Yahiya A.S."/>
            <person name="Khan M.S."/>
            <person name="Azam M.S."/>
            <person name="Haque T."/>
            <person name="Lashkar M.Z.H."/>
            <person name="Akhand A.I."/>
            <person name="Morshed G."/>
            <person name="Roy S."/>
            <person name="Uddin K.S."/>
            <person name="Rabeya T."/>
            <person name="Hossain A.S."/>
            <person name="Chowdhury A."/>
            <person name="Snigdha A.R."/>
            <person name="Mortoza M.S."/>
            <person name="Matin S.A."/>
            <person name="Hoque S.M.E."/>
            <person name="Islam M.K."/>
            <person name="Roy D.K."/>
            <person name="Haider R."/>
            <person name="Moosa M.M."/>
            <person name="Elias S.M."/>
            <person name="Hasan A.M."/>
            <person name="Jahan S."/>
            <person name="Shafiuddin M."/>
            <person name="Mahmood N."/>
            <person name="Shommy N.S."/>
        </authorList>
    </citation>
    <scope>NUCLEOTIDE SEQUENCE [LARGE SCALE GENOMIC DNA]</scope>
    <source>
        <strain evidence="2">cv. O-4</strain>
    </source>
</reference>
<dbReference type="EMBL" id="AWUE01022432">
    <property type="protein sequence ID" value="OMO58332.1"/>
    <property type="molecule type" value="Genomic_DNA"/>
</dbReference>
<sequence>MARVIGGNSNCAVKCSRPKAARFGKSGGDSECHVDKVQAADI</sequence>